<keyword evidence="2" id="KW-1185">Reference proteome</keyword>
<dbReference type="Pfam" id="PF04364">
    <property type="entry name" value="DNA_pol3_chi"/>
    <property type="match status" value="1"/>
</dbReference>
<dbReference type="PANTHER" id="PTHR38767">
    <property type="entry name" value="DNA POLYMERASE III SUBUNIT CHI"/>
    <property type="match status" value="1"/>
</dbReference>
<dbReference type="OrthoDB" id="5297568at2"/>
<dbReference type="GO" id="GO:0003887">
    <property type="term" value="F:DNA-directed DNA polymerase activity"/>
    <property type="evidence" value="ECO:0007669"/>
    <property type="project" value="InterPro"/>
</dbReference>
<dbReference type="InterPro" id="IPR036768">
    <property type="entry name" value="PolIII_chi_sf"/>
</dbReference>
<evidence type="ECO:0000313" key="2">
    <source>
        <dbReference type="Proteomes" id="UP000388235"/>
    </source>
</evidence>
<dbReference type="InterPro" id="IPR007459">
    <property type="entry name" value="DNA_pol3_chi"/>
</dbReference>
<dbReference type="AlphaFoldDB" id="A0A5Q2QCH6"/>
<proteinExistence type="predicted"/>
<protein>
    <recommendedName>
        <fullName evidence="3">DNA polymerase III subunit chi</fullName>
    </recommendedName>
</protein>
<evidence type="ECO:0000313" key="1">
    <source>
        <dbReference type="EMBL" id="QGG79697.1"/>
    </source>
</evidence>
<dbReference type="KEGG" id="llp:GH975_03580"/>
<dbReference type="GO" id="GO:0032298">
    <property type="term" value="P:positive regulation of DNA-templated DNA replication initiation"/>
    <property type="evidence" value="ECO:0007669"/>
    <property type="project" value="TreeGrafter"/>
</dbReference>
<dbReference type="GO" id="GO:0003677">
    <property type="term" value="F:DNA binding"/>
    <property type="evidence" value="ECO:0007669"/>
    <property type="project" value="InterPro"/>
</dbReference>
<sequence length="149" mass="17221">MAAKSRPVTNVRFYICAEPEWLDAAKFSVRLGRMLRRKGHRLLYWTPDVDHQTQLNELMWAYPADGFLPHRIDDNDPECGIDICAGTDWAGHHDVLINLTAQIPEPHARFAHLCEVVPGAATLLDNARDRWRHYNDRGHPLKRFETDNI</sequence>
<dbReference type="GO" id="GO:0006260">
    <property type="term" value="P:DNA replication"/>
    <property type="evidence" value="ECO:0007669"/>
    <property type="project" value="InterPro"/>
</dbReference>
<dbReference type="SUPFAM" id="SSF102400">
    <property type="entry name" value="DNA polymerase III chi subunit"/>
    <property type="match status" value="1"/>
</dbReference>
<dbReference type="Proteomes" id="UP000388235">
    <property type="component" value="Chromosome"/>
</dbReference>
<evidence type="ECO:0008006" key="3">
    <source>
        <dbReference type="Google" id="ProtNLM"/>
    </source>
</evidence>
<dbReference type="Gene3D" id="3.40.50.10110">
    <property type="entry name" value="DNA polymerase III subunit chi"/>
    <property type="match status" value="1"/>
</dbReference>
<dbReference type="PANTHER" id="PTHR38767:SF1">
    <property type="entry name" value="DNA POLYMERASE III SUBUNIT CHI"/>
    <property type="match status" value="1"/>
</dbReference>
<reference evidence="1 2" key="1">
    <citation type="submission" date="2019-11" db="EMBL/GenBank/DDBJ databases">
        <authorList>
            <person name="Khan S.A."/>
            <person name="Jeon C.O."/>
            <person name="Chun B.H."/>
        </authorList>
    </citation>
    <scope>NUCLEOTIDE SEQUENCE [LARGE SCALE GENOMIC DNA]</scope>
    <source>
        <strain evidence="1 2">IMCC 1097</strain>
    </source>
</reference>
<accession>A0A5Q2QCH6</accession>
<gene>
    <name evidence="1" type="ORF">GH975_03580</name>
</gene>
<dbReference type="EMBL" id="CP045871">
    <property type="protein sequence ID" value="QGG79697.1"/>
    <property type="molecule type" value="Genomic_DNA"/>
</dbReference>
<name>A0A5Q2QCH6_9GAMM</name>
<organism evidence="1 2">
    <name type="scientific">Litorivicinus lipolyticus</name>
    <dbReference type="NCBI Taxonomy" id="418701"/>
    <lineage>
        <taxon>Bacteria</taxon>
        <taxon>Pseudomonadati</taxon>
        <taxon>Pseudomonadota</taxon>
        <taxon>Gammaproteobacteria</taxon>
        <taxon>Oceanospirillales</taxon>
        <taxon>Litorivicinaceae</taxon>
        <taxon>Litorivicinus</taxon>
    </lineage>
</organism>